<keyword evidence="2" id="KW-1185">Reference proteome</keyword>
<dbReference type="Proteomes" id="UP000627573">
    <property type="component" value="Unassembled WGS sequence"/>
</dbReference>
<reference evidence="1 2" key="1">
    <citation type="submission" date="2020-12" db="EMBL/GenBank/DDBJ databases">
        <title>Draft genome sequence of furan degrading bacterial strain FUR100.</title>
        <authorList>
            <person name="Woiski C."/>
        </authorList>
    </citation>
    <scope>NUCLEOTIDE SEQUENCE [LARGE SCALE GENOMIC DNA]</scope>
    <source>
        <strain evidence="1 2">FUR100</strain>
    </source>
</reference>
<dbReference type="AlphaFoldDB" id="A0A8I0ZY26"/>
<gene>
    <name evidence="1" type="ORF">I3517_12820</name>
</gene>
<dbReference type="EMBL" id="JAECSB010000037">
    <property type="protein sequence ID" value="MBH5143501.1"/>
    <property type="molecule type" value="Genomic_DNA"/>
</dbReference>
<evidence type="ECO:0000313" key="2">
    <source>
        <dbReference type="Proteomes" id="UP000627573"/>
    </source>
</evidence>
<comment type="caution">
    <text evidence="1">The sequence shown here is derived from an EMBL/GenBank/DDBJ whole genome shotgun (WGS) entry which is preliminary data.</text>
</comment>
<accession>A0A8I0ZY26</accession>
<proteinExistence type="predicted"/>
<name>A0A8I0ZY26_RHOER</name>
<evidence type="ECO:0000313" key="1">
    <source>
        <dbReference type="EMBL" id="MBH5143501.1"/>
    </source>
</evidence>
<dbReference type="RefSeq" id="WP_170320435.1">
    <property type="nucleotide sequence ID" value="NZ_CP176579.1"/>
</dbReference>
<protein>
    <submittedName>
        <fullName evidence="1">Uncharacterized protein</fullName>
    </submittedName>
</protein>
<sequence>MSTQIAVRLPEEIVAFLDSECSGGHAKSLAQVALRALERAQRRQLAGRDVRSCLMGKERIAM</sequence>
<organism evidence="1 2">
    <name type="scientific">Rhodococcus erythropolis</name>
    <name type="common">Arthrobacter picolinophilus</name>
    <dbReference type="NCBI Taxonomy" id="1833"/>
    <lineage>
        <taxon>Bacteria</taxon>
        <taxon>Bacillati</taxon>
        <taxon>Actinomycetota</taxon>
        <taxon>Actinomycetes</taxon>
        <taxon>Mycobacteriales</taxon>
        <taxon>Nocardiaceae</taxon>
        <taxon>Rhodococcus</taxon>
        <taxon>Rhodococcus erythropolis group</taxon>
    </lineage>
</organism>